<keyword evidence="3" id="KW-0862">Zinc</keyword>
<evidence type="ECO:0000313" key="7">
    <source>
        <dbReference type="Proteomes" id="UP000076871"/>
    </source>
</evidence>
<dbReference type="SMART" id="SM00356">
    <property type="entry name" value="ZnF_C3H1"/>
    <property type="match status" value="1"/>
</dbReference>
<gene>
    <name evidence="6" type="ORF">LAESUDRAFT_179825</name>
</gene>
<name>A0A165E8K6_9APHY</name>
<feature type="compositionally biased region" description="Low complexity" evidence="4">
    <location>
        <begin position="149"/>
        <end position="159"/>
    </location>
</feature>
<dbReference type="GO" id="GO:0008270">
    <property type="term" value="F:zinc ion binding"/>
    <property type="evidence" value="ECO:0007669"/>
    <property type="project" value="UniProtKB-KW"/>
</dbReference>
<dbReference type="InParanoid" id="A0A165E8K6"/>
<dbReference type="InterPro" id="IPR000571">
    <property type="entry name" value="Znf_CCCH"/>
</dbReference>
<evidence type="ECO:0000256" key="1">
    <source>
        <dbReference type="ARBA" id="ARBA00004123"/>
    </source>
</evidence>
<reference evidence="6 7" key="1">
    <citation type="journal article" date="2016" name="Mol. Biol. Evol.">
        <title>Comparative Genomics of Early-Diverging Mushroom-Forming Fungi Provides Insights into the Origins of Lignocellulose Decay Capabilities.</title>
        <authorList>
            <person name="Nagy L.G."/>
            <person name="Riley R."/>
            <person name="Tritt A."/>
            <person name="Adam C."/>
            <person name="Daum C."/>
            <person name="Floudas D."/>
            <person name="Sun H."/>
            <person name="Yadav J.S."/>
            <person name="Pangilinan J."/>
            <person name="Larsson K.H."/>
            <person name="Matsuura K."/>
            <person name="Barry K."/>
            <person name="Labutti K."/>
            <person name="Kuo R."/>
            <person name="Ohm R.A."/>
            <person name="Bhattacharya S.S."/>
            <person name="Shirouzu T."/>
            <person name="Yoshinaga Y."/>
            <person name="Martin F.M."/>
            <person name="Grigoriev I.V."/>
            <person name="Hibbett D.S."/>
        </authorList>
    </citation>
    <scope>NUCLEOTIDE SEQUENCE [LARGE SCALE GENOMIC DNA]</scope>
    <source>
        <strain evidence="6 7">93-53</strain>
    </source>
</reference>
<keyword evidence="3" id="KW-0479">Metal-binding</keyword>
<dbReference type="PROSITE" id="PS50103">
    <property type="entry name" value="ZF_C3H1"/>
    <property type="match status" value="1"/>
</dbReference>
<feature type="zinc finger region" description="C3H1-type" evidence="3">
    <location>
        <begin position="1"/>
        <end position="25"/>
    </location>
</feature>
<dbReference type="EMBL" id="KV427624">
    <property type="protein sequence ID" value="KZT06469.1"/>
    <property type="molecule type" value="Genomic_DNA"/>
</dbReference>
<dbReference type="Gene3D" id="4.10.1000.10">
    <property type="entry name" value="Zinc finger, CCCH-type"/>
    <property type="match status" value="1"/>
</dbReference>
<dbReference type="PANTHER" id="PTHR46527:SF1">
    <property type="entry name" value="NUCLEOPORIN NUP42"/>
    <property type="match status" value="1"/>
</dbReference>
<protein>
    <recommendedName>
        <fullName evidence="5">C3H1-type domain-containing protein</fullName>
    </recommendedName>
</protein>
<evidence type="ECO:0000256" key="2">
    <source>
        <dbReference type="ARBA" id="ARBA00023242"/>
    </source>
</evidence>
<dbReference type="OrthoDB" id="20729at2759"/>
<dbReference type="Pfam" id="PF00642">
    <property type="entry name" value="zf-CCCH"/>
    <property type="match status" value="1"/>
</dbReference>
<organism evidence="6 7">
    <name type="scientific">Laetiporus sulphureus 93-53</name>
    <dbReference type="NCBI Taxonomy" id="1314785"/>
    <lineage>
        <taxon>Eukaryota</taxon>
        <taxon>Fungi</taxon>
        <taxon>Dikarya</taxon>
        <taxon>Basidiomycota</taxon>
        <taxon>Agaricomycotina</taxon>
        <taxon>Agaricomycetes</taxon>
        <taxon>Polyporales</taxon>
        <taxon>Laetiporus</taxon>
    </lineage>
</organism>
<evidence type="ECO:0000256" key="4">
    <source>
        <dbReference type="SAM" id="MobiDB-lite"/>
    </source>
</evidence>
<dbReference type="Proteomes" id="UP000076871">
    <property type="component" value="Unassembled WGS sequence"/>
</dbReference>
<comment type="subcellular location">
    <subcellularLocation>
        <location evidence="1">Nucleus</location>
    </subcellularLocation>
</comment>
<accession>A0A165E8K6</accession>
<dbReference type="RefSeq" id="XP_040764209.1">
    <property type="nucleotide sequence ID" value="XM_040901469.1"/>
</dbReference>
<evidence type="ECO:0000313" key="6">
    <source>
        <dbReference type="EMBL" id="KZT06469.1"/>
    </source>
</evidence>
<evidence type="ECO:0000256" key="3">
    <source>
        <dbReference type="PROSITE-ProRule" id="PRU00723"/>
    </source>
</evidence>
<dbReference type="AlphaFoldDB" id="A0A165E8K6"/>
<evidence type="ECO:0000259" key="5">
    <source>
        <dbReference type="PROSITE" id="PS50103"/>
    </source>
</evidence>
<feature type="region of interest" description="Disordered" evidence="4">
    <location>
        <begin position="141"/>
        <end position="230"/>
    </location>
</feature>
<sequence length="230" mass="25077">MVVCPYFLRGQCKFGSQCKNEHPRDGRTGGFGYTTWNASGPSTGPVTPTTLFTVESILRDLDPKVDRPGWPLSSYGPAKQQPNVISGLDESPEELRVKAFLATKAGTVNEYMKYEADKIAAAEQTFANARTNVKQVYEQATRNIPNPQSSSTSGSASAGVDRRQCPGRLPPSGPARRLRLGSRQPRPLGHSRPVPRPCSAPLLRGPLPSARHNPLRPHSGLNPRQRSARQ</sequence>
<keyword evidence="7" id="KW-1185">Reference proteome</keyword>
<dbReference type="InterPro" id="IPR051767">
    <property type="entry name" value="Nucleoporin_NUP42"/>
</dbReference>
<keyword evidence="3" id="KW-0863">Zinc-finger</keyword>
<proteinExistence type="predicted"/>
<dbReference type="STRING" id="1314785.A0A165E8K6"/>
<dbReference type="GeneID" id="63818501"/>
<feature type="domain" description="C3H1-type" evidence="5">
    <location>
        <begin position="1"/>
        <end position="25"/>
    </location>
</feature>
<dbReference type="GO" id="GO:0005634">
    <property type="term" value="C:nucleus"/>
    <property type="evidence" value="ECO:0007669"/>
    <property type="project" value="UniProtKB-SubCell"/>
</dbReference>
<dbReference type="PANTHER" id="PTHR46527">
    <property type="entry name" value="NUCLEOPORIN-LIKE PROTEIN 2"/>
    <property type="match status" value="1"/>
</dbReference>
<keyword evidence="2" id="KW-0539">Nucleus</keyword>